<gene>
    <name evidence="2" type="ORF">QQS21_011532</name>
</gene>
<dbReference type="InterPro" id="IPR001138">
    <property type="entry name" value="Zn2Cys6_DnaBD"/>
</dbReference>
<dbReference type="AlphaFoldDB" id="A0AAJ0CF92"/>
<dbReference type="CDD" id="cd00067">
    <property type="entry name" value="GAL4"/>
    <property type="match status" value="1"/>
</dbReference>
<accession>A0AAJ0CF92</accession>
<dbReference type="InterPro" id="IPR053187">
    <property type="entry name" value="Notoamide_regulator"/>
</dbReference>
<sequence>MPKYVPILPHINDAEPNSTETLGLKRRRVGVAIACNACRRRKIRVCHGKIRWFNAKLIDLQCDGQRPTCTACEGKTDECSYRDESEMSQESQSLVLEVIRVLNTVPAEEIIQKLQALKREIDASTILSILRDQDILNLDADYSNTIATMNDELQSLELGPQNPNAYPTVPTLTSDTLRGDVYQQLIQPTAQTSSVDNSADTTQNKTGHTTLPLCDSRLAKLEINHWTNVPITNEEAARAISFYLETDHPLLGFFDPTLFISDLVMIKTDYCSKLLINALLYWACQLNSARSLDCATLTLRFCAEAESLWEHERHIDCILNLVAVQFLSIGYLGQGRGHIVLSYLNEASSMALRMDLFGTIEKNAADRIGRMSVEAKMAHSYAAWGTFNWITHMSLFYRQPGLRCLKEPPQIPIPGRIKFETGQSDLPLGPKTEYMGGAFDELCQFWSILHELATLYKQKRSLAYDQRALCFAEYKFRELLAWSNRLPSRLSRNDQSPHYVQILHVWFHAAILDLFRFSMAGPMRNYHLRTFTQPEISPESVCIASARQLKHLIMNYRLHFPSSSCTILWHSALTYLANTILHYPKDDTWFYYFLLCIYGYERLRPCWRVSQAISTALLSMALSQGDISSSMARHVLSDVDSNKRVDNVPGNIDAPFMIDLDLAITDPDSASGDRVADDFDQNAMLQEYTNVFDSQLDN</sequence>
<dbReference type="Gene3D" id="4.10.240.10">
    <property type="entry name" value="Zn(2)-C6 fungal-type DNA-binding domain"/>
    <property type="match status" value="1"/>
</dbReference>
<evidence type="ECO:0000313" key="3">
    <source>
        <dbReference type="Proteomes" id="UP001251528"/>
    </source>
</evidence>
<keyword evidence="3" id="KW-1185">Reference proteome</keyword>
<evidence type="ECO:0000313" key="2">
    <source>
        <dbReference type="EMBL" id="KAK2590778.1"/>
    </source>
</evidence>
<keyword evidence="1" id="KW-0539">Nucleus</keyword>
<dbReference type="InterPro" id="IPR036864">
    <property type="entry name" value="Zn2-C6_fun-type_DNA-bd_sf"/>
</dbReference>
<dbReference type="CDD" id="cd12148">
    <property type="entry name" value="fungal_TF_MHR"/>
    <property type="match status" value="1"/>
</dbReference>
<dbReference type="EMBL" id="JASWJB010000397">
    <property type="protein sequence ID" value="KAK2590778.1"/>
    <property type="molecule type" value="Genomic_DNA"/>
</dbReference>
<dbReference type="PANTHER" id="PTHR47256:SF1">
    <property type="entry name" value="ZN(II)2CYS6 TRANSCRIPTION FACTOR (EUROFUNG)"/>
    <property type="match status" value="1"/>
</dbReference>
<proteinExistence type="predicted"/>
<dbReference type="GO" id="GO:0008270">
    <property type="term" value="F:zinc ion binding"/>
    <property type="evidence" value="ECO:0007669"/>
    <property type="project" value="InterPro"/>
</dbReference>
<evidence type="ECO:0000256" key="1">
    <source>
        <dbReference type="ARBA" id="ARBA00023242"/>
    </source>
</evidence>
<comment type="caution">
    <text evidence="2">The sequence shown here is derived from an EMBL/GenBank/DDBJ whole genome shotgun (WGS) entry which is preliminary data.</text>
</comment>
<reference evidence="2" key="1">
    <citation type="submission" date="2023-06" db="EMBL/GenBank/DDBJ databases">
        <title>Conoideocrella luteorostrata (Hypocreales: Clavicipitaceae), a potential biocontrol fungus for elongate hemlock scale in United States Christmas tree production areas.</title>
        <authorList>
            <person name="Barrett H."/>
            <person name="Lovett B."/>
            <person name="Macias A.M."/>
            <person name="Stajich J.E."/>
            <person name="Kasson M.T."/>
        </authorList>
    </citation>
    <scope>NUCLEOTIDE SEQUENCE</scope>
    <source>
        <strain evidence="2">ARSEF 14590</strain>
    </source>
</reference>
<organism evidence="2 3">
    <name type="scientific">Conoideocrella luteorostrata</name>
    <dbReference type="NCBI Taxonomy" id="1105319"/>
    <lineage>
        <taxon>Eukaryota</taxon>
        <taxon>Fungi</taxon>
        <taxon>Dikarya</taxon>
        <taxon>Ascomycota</taxon>
        <taxon>Pezizomycotina</taxon>
        <taxon>Sordariomycetes</taxon>
        <taxon>Hypocreomycetidae</taxon>
        <taxon>Hypocreales</taxon>
        <taxon>Clavicipitaceae</taxon>
        <taxon>Conoideocrella</taxon>
    </lineage>
</organism>
<evidence type="ECO:0008006" key="4">
    <source>
        <dbReference type="Google" id="ProtNLM"/>
    </source>
</evidence>
<dbReference type="GO" id="GO:0000981">
    <property type="term" value="F:DNA-binding transcription factor activity, RNA polymerase II-specific"/>
    <property type="evidence" value="ECO:0007669"/>
    <property type="project" value="InterPro"/>
</dbReference>
<dbReference type="PANTHER" id="PTHR47256">
    <property type="entry name" value="ZN(II)2CYS6 TRANSCRIPTION FACTOR (EUROFUNG)-RELATED"/>
    <property type="match status" value="1"/>
</dbReference>
<protein>
    <recommendedName>
        <fullName evidence="4">Zn(2)-C6 fungal-type domain-containing protein</fullName>
    </recommendedName>
</protein>
<name>A0AAJ0CF92_9HYPO</name>
<dbReference type="Proteomes" id="UP001251528">
    <property type="component" value="Unassembled WGS sequence"/>
</dbReference>